<organism evidence="15 16">
    <name type="scientific">Aspergillus leporis</name>
    <dbReference type="NCBI Taxonomy" id="41062"/>
    <lineage>
        <taxon>Eukaryota</taxon>
        <taxon>Fungi</taxon>
        <taxon>Dikarya</taxon>
        <taxon>Ascomycota</taxon>
        <taxon>Pezizomycotina</taxon>
        <taxon>Eurotiomycetes</taxon>
        <taxon>Eurotiomycetidae</taxon>
        <taxon>Eurotiales</taxon>
        <taxon>Aspergillaceae</taxon>
        <taxon>Aspergillus</taxon>
        <taxon>Aspergillus subgen. Circumdati</taxon>
    </lineage>
</organism>
<dbReference type="InterPro" id="IPR029066">
    <property type="entry name" value="PLP-binding_barrel"/>
</dbReference>
<dbReference type="FunFam" id="3.20.20.10:FF:000016">
    <property type="entry name" value="D-serine dehydratase"/>
    <property type="match status" value="1"/>
</dbReference>
<evidence type="ECO:0000256" key="10">
    <source>
        <dbReference type="ARBA" id="ARBA00055764"/>
    </source>
</evidence>
<dbReference type="Pfam" id="PF14031">
    <property type="entry name" value="D-ser_dehydrat"/>
    <property type="match status" value="1"/>
</dbReference>
<proteinExistence type="inferred from homology"/>
<evidence type="ECO:0000256" key="4">
    <source>
        <dbReference type="ARBA" id="ARBA00022575"/>
    </source>
</evidence>
<dbReference type="Pfam" id="PF01168">
    <property type="entry name" value="Ala_racemase_N"/>
    <property type="match status" value="1"/>
</dbReference>
<evidence type="ECO:0000256" key="8">
    <source>
        <dbReference type="ARBA" id="ARBA00023239"/>
    </source>
</evidence>
<keyword evidence="5" id="KW-0479">Metal-binding</keyword>
<evidence type="ECO:0000256" key="13">
    <source>
        <dbReference type="ARBA" id="ARBA00075219"/>
    </source>
</evidence>
<evidence type="ECO:0000256" key="9">
    <source>
        <dbReference type="ARBA" id="ARBA00051198"/>
    </source>
</evidence>
<dbReference type="SUPFAM" id="SSF51419">
    <property type="entry name" value="PLP-binding barrel"/>
    <property type="match status" value="1"/>
</dbReference>
<dbReference type="EC" id="4.3.1.18" evidence="11"/>
<feature type="domain" description="D-serine dehydratase-like" evidence="14">
    <location>
        <begin position="321"/>
        <end position="432"/>
    </location>
</feature>
<comment type="function">
    <text evidence="10">Catalyzes the conversion of D-serine to pyruvate and ammonia. May play a role in D-serine detoxification.</text>
</comment>
<evidence type="ECO:0000313" key="15">
    <source>
        <dbReference type="EMBL" id="KAB8071186.1"/>
    </source>
</evidence>
<gene>
    <name evidence="15" type="ORF">BDV29DRAFT_179694</name>
</gene>
<dbReference type="PANTHER" id="PTHR28004">
    <property type="entry name" value="ZGC:162816-RELATED"/>
    <property type="match status" value="1"/>
</dbReference>
<dbReference type="Gene3D" id="3.20.20.10">
    <property type="entry name" value="Alanine racemase"/>
    <property type="match status" value="1"/>
</dbReference>
<dbReference type="GO" id="GO:0046872">
    <property type="term" value="F:metal ion binding"/>
    <property type="evidence" value="ECO:0007669"/>
    <property type="project" value="UniProtKB-KW"/>
</dbReference>
<evidence type="ECO:0000256" key="1">
    <source>
        <dbReference type="ARBA" id="ARBA00001933"/>
    </source>
</evidence>
<dbReference type="AlphaFoldDB" id="A0A5N5WRN5"/>
<dbReference type="InterPro" id="IPR042208">
    <property type="entry name" value="D-ser_dehydrat-like_sf"/>
</dbReference>
<accession>A0A5N5WRN5</accession>
<dbReference type="PANTHER" id="PTHR28004:SF2">
    <property type="entry name" value="D-SERINE DEHYDRATASE"/>
    <property type="match status" value="1"/>
</dbReference>
<evidence type="ECO:0000313" key="16">
    <source>
        <dbReference type="Proteomes" id="UP000326565"/>
    </source>
</evidence>
<comment type="cofactor">
    <cofactor evidence="1">
        <name>pyridoxal 5'-phosphate</name>
        <dbReference type="ChEBI" id="CHEBI:597326"/>
    </cofactor>
</comment>
<dbReference type="OrthoDB" id="20198at2759"/>
<keyword evidence="8" id="KW-0456">Lyase</keyword>
<sequence length="452" mass="48987">MTNPQRPLPSKESLKQFYLNKTLFEVPKPAAVLDLGIITRHCNSMLKAIDNLGVGFRAHVKSHKTTELARLQVGSSSPEINFVASTLLEIENLVPLLKEYQKNGHSVNILYGIPLVPSQVERLARAAVDLGDGSVSVMIDHPGQLEFLPKFADIAGFPVSVFVKVDCGYHRAGLPPSMVDKGGLLGKLGEAKYVKLVGIYSHSSLSYGGRTRSEALGYLKGEIVACLEALSLNSEALPVDRELVISVGATPQVVAAESVASQEGGDAELEALKELLRSPDTGSFKGKIKVELHAGNYPLLDMQQISTNAGEVRSRFHDEVGVCVVAETCSIYNNGERANPEALVAVGTLGLGREPCPSYKGWGAISPWQLPATEDSNDRLIIDRISQEHSILSWESKDATKKIPLRIGQTVKIYPNHACITGAMYGWYLVVDSTSDSGASKIVDVWVRWSGW</sequence>
<keyword evidence="6" id="KW-0862">Zinc</keyword>
<keyword evidence="4" id="KW-0216">Detoxification</keyword>
<evidence type="ECO:0000256" key="5">
    <source>
        <dbReference type="ARBA" id="ARBA00022723"/>
    </source>
</evidence>
<dbReference type="InterPro" id="IPR026956">
    <property type="entry name" value="D-ser_dehydrat-like_dom"/>
</dbReference>
<dbReference type="EMBL" id="ML732280">
    <property type="protein sequence ID" value="KAB8071186.1"/>
    <property type="molecule type" value="Genomic_DNA"/>
</dbReference>
<dbReference type="Proteomes" id="UP000326565">
    <property type="component" value="Unassembled WGS sequence"/>
</dbReference>
<evidence type="ECO:0000256" key="7">
    <source>
        <dbReference type="ARBA" id="ARBA00022898"/>
    </source>
</evidence>
<keyword evidence="16" id="KW-1185">Reference proteome</keyword>
<evidence type="ECO:0000256" key="2">
    <source>
        <dbReference type="ARBA" id="ARBA00001947"/>
    </source>
</evidence>
<dbReference type="GO" id="GO:0008721">
    <property type="term" value="F:D-serine ammonia-lyase activity"/>
    <property type="evidence" value="ECO:0007669"/>
    <property type="project" value="UniProtKB-EC"/>
</dbReference>
<name>A0A5N5WRN5_9EURO</name>
<dbReference type="SMART" id="SM01119">
    <property type="entry name" value="D-ser_dehydrat"/>
    <property type="match status" value="1"/>
</dbReference>
<comment type="catalytic activity">
    <reaction evidence="9">
        <text>D-serine = pyruvate + NH4(+)</text>
        <dbReference type="Rhea" id="RHEA:13977"/>
        <dbReference type="ChEBI" id="CHEBI:15361"/>
        <dbReference type="ChEBI" id="CHEBI:28938"/>
        <dbReference type="ChEBI" id="CHEBI:35247"/>
        <dbReference type="EC" id="4.3.1.18"/>
    </reaction>
    <physiologicalReaction direction="left-to-right" evidence="9">
        <dbReference type="Rhea" id="RHEA:13978"/>
    </physiologicalReaction>
</comment>
<dbReference type="InterPro" id="IPR051466">
    <property type="entry name" value="D-amino_acid_metab_enzyme"/>
</dbReference>
<evidence type="ECO:0000256" key="12">
    <source>
        <dbReference type="ARBA" id="ARBA00069616"/>
    </source>
</evidence>
<protein>
    <recommendedName>
        <fullName evidence="12">D-serine dehydratase</fullName>
        <ecNumber evidence="11">4.3.1.18</ecNumber>
    </recommendedName>
    <alternativeName>
        <fullName evidence="13">D-serine deaminase</fullName>
    </alternativeName>
</protein>
<comment type="cofactor">
    <cofactor evidence="2">
        <name>Zn(2+)</name>
        <dbReference type="ChEBI" id="CHEBI:29105"/>
    </cofactor>
</comment>
<dbReference type="GO" id="GO:0036088">
    <property type="term" value="P:D-serine catabolic process"/>
    <property type="evidence" value="ECO:0007669"/>
    <property type="project" value="TreeGrafter"/>
</dbReference>
<evidence type="ECO:0000256" key="11">
    <source>
        <dbReference type="ARBA" id="ARBA00066349"/>
    </source>
</evidence>
<dbReference type="GO" id="GO:0009636">
    <property type="term" value="P:response to toxic substance"/>
    <property type="evidence" value="ECO:0007669"/>
    <property type="project" value="UniProtKB-KW"/>
</dbReference>
<evidence type="ECO:0000256" key="6">
    <source>
        <dbReference type="ARBA" id="ARBA00022833"/>
    </source>
</evidence>
<dbReference type="Gene3D" id="2.40.37.20">
    <property type="entry name" value="D-serine dehydratase-like domain"/>
    <property type="match status" value="1"/>
</dbReference>
<reference evidence="15 16" key="1">
    <citation type="submission" date="2019-04" db="EMBL/GenBank/DDBJ databases">
        <title>Friends and foes A comparative genomics study of 23 Aspergillus species from section Flavi.</title>
        <authorList>
            <consortium name="DOE Joint Genome Institute"/>
            <person name="Kjaerbolling I."/>
            <person name="Vesth T."/>
            <person name="Frisvad J.C."/>
            <person name="Nybo J.L."/>
            <person name="Theobald S."/>
            <person name="Kildgaard S."/>
            <person name="Isbrandt T."/>
            <person name="Kuo A."/>
            <person name="Sato A."/>
            <person name="Lyhne E.K."/>
            <person name="Kogle M.E."/>
            <person name="Wiebenga A."/>
            <person name="Kun R.S."/>
            <person name="Lubbers R.J."/>
            <person name="Makela M.R."/>
            <person name="Barry K."/>
            <person name="Chovatia M."/>
            <person name="Clum A."/>
            <person name="Daum C."/>
            <person name="Haridas S."/>
            <person name="He G."/>
            <person name="LaButti K."/>
            <person name="Lipzen A."/>
            <person name="Mondo S."/>
            <person name="Riley R."/>
            <person name="Salamov A."/>
            <person name="Simmons B.A."/>
            <person name="Magnuson J.K."/>
            <person name="Henrissat B."/>
            <person name="Mortensen U.H."/>
            <person name="Larsen T.O."/>
            <person name="Devries R.P."/>
            <person name="Grigoriev I.V."/>
            <person name="Machida M."/>
            <person name="Baker S.E."/>
            <person name="Andersen M.R."/>
        </authorList>
    </citation>
    <scope>NUCLEOTIDE SEQUENCE [LARGE SCALE GENOMIC DNA]</scope>
    <source>
        <strain evidence="15 16">CBS 151.66</strain>
    </source>
</reference>
<evidence type="ECO:0000259" key="14">
    <source>
        <dbReference type="SMART" id="SM01119"/>
    </source>
</evidence>
<comment type="similarity">
    <text evidence="3">Belongs to the DSD1 family.</text>
</comment>
<keyword evidence="7" id="KW-0663">Pyridoxal phosphate</keyword>
<evidence type="ECO:0000256" key="3">
    <source>
        <dbReference type="ARBA" id="ARBA00005323"/>
    </source>
</evidence>
<dbReference type="InterPro" id="IPR001608">
    <property type="entry name" value="Ala_racemase_N"/>
</dbReference>